<feature type="compositionally biased region" description="Basic and acidic residues" evidence="1">
    <location>
        <begin position="22"/>
        <end position="32"/>
    </location>
</feature>
<evidence type="ECO:0000256" key="1">
    <source>
        <dbReference type="SAM" id="MobiDB-lite"/>
    </source>
</evidence>
<evidence type="ECO:0000313" key="3">
    <source>
        <dbReference type="Proteomes" id="UP000299102"/>
    </source>
</evidence>
<organism evidence="2 3">
    <name type="scientific">Eumeta variegata</name>
    <name type="common">Bagworm moth</name>
    <name type="synonym">Eumeta japonica</name>
    <dbReference type="NCBI Taxonomy" id="151549"/>
    <lineage>
        <taxon>Eukaryota</taxon>
        <taxon>Metazoa</taxon>
        <taxon>Ecdysozoa</taxon>
        <taxon>Arthropoda</taxon>
        <taxon>Hexapoda</taxon>
        <taxon>Insecta</taxon>
        <taxon>Pterygota</taxon>
        <taxon>Neoptera</taxon>
        <taxon>Endopterygota</taxon>
        <taxon>Lepidoptera</taxon>
        <taxon>Glossata</taxon>
        <taxon>Ditrysia</taxon>
        <taxon>Tineoidea</taxon>
        <taxon>Psychidae</taxon>
        <taxon>Oiketicinae</taxon>
        <taxon>Eumeta</taxon>
    </lineage>
</organism>
<protein>
    <submittedName>
        <fullName evidence="2">Uncharacterized protein</fullName>
    </submittedName>
</protein>
<reference evidence="2 3" key="1">
    <citation type="journal article" date="2019" name="Commun. Biol.">
        <title>The bagworm genome reveals a unique fibroin gene that provides high tensile strength.</title>
        <authorList>
            <person name="Kono N."/>
            <person name="Nakamura H."/>
            <person name="Ohtoshi R."/>
            <person name="Tomita M."/>
            <person name="Numata K."/>
            <person name="Arakawa K."/>
        </authorList>
    </citation>
    <scope>NUCLEOTIDE SEQUENCE [LARGE SCALE GENOMIC DNA]</scope>
</reference>
<sequence>MRGRPAYKLPERALSPPVFERNKNAPFEHIEGARGGGGRDVTAHATDPSQPALEATPGRPTIIARIERMQRR</sequence>
<evidence type="ECO:0000313" key="2">
    <source>
        <dbReference type="EMBL" id="GBP92042.1"/>
    </source>
</evidence>
<dbReference type="Proteomes" id="UP000299102">
    <property type="component" value="Unassembled WGS sequence"/>
</dbReference>
<comment type="caution">
    <text evidence="2">The sequence shown here is derived from an EMBL/GenBank/DDBJ whole genome shotgun (WGS) entry which is preliminary data.</text>
</comment>
<dbReference type="EMBL" id="BGZK01002233">
    <property type="protein sequence ID" value="GBP92042.1"/>
    <property type="molecule type" value="Genomic_DNA"/>
</dbReference>
<gene>
    <name evidence="2" type="ORF">EVAR_63721_1</name>
</gene>
<name>A0A4C1ZX28_EUMVA</name>
<feature type="region of interest" description="Disordered" evidence="1">
    <location>
        <begin position="22"/>
        <end position="56"/>
    </location>
</feature>
<keyword evidence="3" id="KW-1185">Reference proteome</keyword>
<proteinExistence type="predicted"/>
<accession>A0A4C1ZX28</accession>
<dbReference type="AlphaFoldDB" id="A0A4C1ZX28"/>